<reference evidence="1" key="1">
    <citation type="submission" date="2021-01" db="EMBL/GenBank/DDBJ databases">
        <authorList>
            <person name="Corre E."/>
            <person name="Pelletier E."/>
            <person name="Niang G."/>
            <person name="Scheremetjew M."/>
            <person name="Finn R."/>
            <person name="Kale V."/>
            <person name="Holt S."/>
            <person name="Cochrane G."/>
            <person name="Meng A."/>
            <person name="Brown T."/>
            <person name="Cohen L."/>
        </authorList>
    </citation>
    <scope>NUCLEOTIDE SEQUENCE</scope>
    <source>
        <strain evidence="1">NIES-381</strain>
    </source>
</reference>
<name>A0A6U7T779_9EUGL</name>
<proteinExistence type="predicted"/>
<sequence>MAEASCATIGFFSSFTLKDARVFTAGIPSACLCQSASRQAANAASGVAYQEALRQTESLTIRGQKMMYPPNAKKYSHSVEYDQRQVTSLESLTKDGLLLRSYNNSNPKAKGRKSDTKARLIFKIVCGQYY</sequence>
<dbReference type="AlphaFoldDB" id="A0A6U7T779"/>
<organism evidence="1">
    <name type="scientific">Eutreptiella gymnastica</name>
    <dbReference type="NCBI Taxonomy" id="73025"/>
    <lineage>
        <taxon>Eukaryota</taxon>
        <taxon>Discoba</taxon>
        <taxon>Euglenozoa</taxon>
        <taxon>Euglenida</taxon>
        <taxon>Spirocuta</taxon>
        <taxon>Euglenophyceae</taxon>
        <taxon>Eutreptiales</taxon>
        <taxon>Eutreptiaceae</taxon>
        <taxon>Eutreptiella</taxon>
    </lineage>
</organism>
<gene>
    <name evidence="1" type="ORF">EGYM00392_LOCUS978</name>
    <name evidence="2" type="ORF">EGYM00392_LOCUS980</name>
</gene>
<dbReference type="EMBL" id="HBGA01002748">
    <property type="protein sequence ID" value="CAD8989936.1"/>
    <property type="molecule type" value="Transcribed_RNA"/>
</dbReference>
<accession>A0A6U7T779</accession>
<dbReference type="EMBL" id="HBGA01002753">
    <property type="protein sequence ID" value="CAD8989938.1"/>
    <property type="molecule type" value="Transcribed_RNA"/>
</dbReference>
<protein>
    <submittedName>
        <fullName evidence="1">Uncharacterized protein</fullName>
    </submittedName>
</protein>
<evidence type="ECO:0000313" key="2">
    <source>
        <dbReference type="EMBL" id="CAD8989938.1"/>
    </source>
</evidence>
<evidence type="ECO:0000313" key="1">
    <source>
        <dbReference type="EMBL" id="CAD8989936.1"/>
    </source>
</evidence>